<feature type="domain" description="Rod shape-determining protein MreC beta-barrel core" evidence="5">
    <location>
        <begin position="8"/>
        <end position="149"/>
    </location>
</feature>
<comment type="caution">
    <text evidence="6">The sequence shown here is derived from an EMBL/GenBank/DDBJ whole genome shotgun (WGS) entry which is preliminary data.</text>
</comment>
<dbReference type="Gene3D" id="2.40.10.350">
    <property type="entry name" value="Rod shape-determining protein MreC, domain 2"/>
    <property type="match status" value="1"/>
</dbReference>
<sequence>MGFAFADVITVSINELLSELFINRGRDDGLAKDQFVLADNSVIGTIADVDARSAKVRLFTDPTSNIAVRIGNSNWLMQGIGNNLARISMVKYEVTVGSEIMASKEPGFLDIPMIIGKVARCEHNAEPLLWDITVEPVCNIQKVENVVIIVMNPPE</sequence>
<name>X0SWK8_9ZZZZ</name>
<dbReference type="InterPro" id="IPR007221">
    <property type="entry name" value="MreC"/>
</dbReference>
<reference evidence="6" key="1">
    <citation type="journal article" date="2014" name="Front. Microbiol.">
        <title>High frequency of phylogenetically diverse reductive dehalogenase-homologous genes in deep subseafloor sedimentary metagenomes.</title>
        <authorList>
            <person name="Kawai M."/>
            <person name="Futagami T."/>
            <person name="Toyoda A."/>
            <person name="Takaki Y."/>
            <person name="Nishi S."/>
            <person name="Hori S."/>
            <person name="Arai W."/>
            <person name="Tsubouchi T."/>
            <person name="Morono Y."/>
            <person name="Uchiyama I."/>
            <person name="Ito T."/>
            <person name="Fujiyama A."/>
            <person name="Inagaki F."/>
            <person name="Takami H."/>
        </authorList>
    </citation>
    <scope>NUCLEOTIDE SEQUENCE</scope>
    <source>
        <strain evidence="6">Expedition CK06-06</strain>
    </source>
</reference>
<dbReference type="PANTHER" id="PTHR34138:SF1">
    <property type="entry name" value="CELL SHAPE-DETERMINING PROTEIN MREC"/>
    <property type="match status" value="1"/>
</dbReference>
<dbReference type="Pfam" id="PF04085">
    <property type="entry name" value="MreC"/>
    <property type="match status" value="1"/>
</dbReference>
<dbReference type="InterPro" id="IPR055342">
    <property type="entry name" value="MreC_beta-barrel_core"/>
</dbReference>
<organism evidence="6">
    <name type="scientific">marine sediment metagenome</name>
    <dbReference type="NCBI Taxonomy" id="412755"/>
    <lineage>
        <taxon>unclassified sequences</taxon>
        <taxon>metagenomes</taxon>
        <taxon>ecological metagenomes</taxon>
    </lineage>
</organism>
<evidence type="ECO:0000256" key="2">
    <source>
        <dbReference type="ARBA" id="ARBA00013855"/>
    </source>
</evidence>
<dbReference type="InterPro" id="IPR042177">
    <property type="entry name" value="Cell/Rod_1"/>
</dbReference>
<evidence type="ECO:0000256" key="3">
    <source>
        <dbReference type="ARBA" id="ARBA00022960"/>
    </source>
</evidence>
<dbReference type="AlphaFoldDB" id="X0SWK8"/>
<dbReference type="InterPro" id="IPR042175">
    <property type="entry name" value="Cell/Rod_MreC_2"/>
</dbReference>
<evidence type="ECO:0000256" key="1">
    <source>
        <dbReference type="ARBA" id="ARBA00009369"/>
    </source>
</evidence>
<accession>X0SWK8</accession>
<gene>
    <name evidence="6" type="ORF">S01H1_11455</name>
</gene>
<evidence type="ECO:0000256" key="4">
    <source>
        <dbReference type="ARBA" id="ARBA00032089"/>
    </source>
</evidence>
<dbReference type="Gene3D" id="2.40.10.340">
    <property type="entry name" value="Rod shape-determining protein MreC, domain 1"/>
    <property type="match status" value="1"/>
</dbReference>
<proteinExistence type="inferred from homology"/>
<protein>
    <recommendedName>
        <fullName evidence="2">Cell shape-determining protein MreC</fullName>
    </recommendedName>
    <alternativeName>
        <fullName evidence="4">Cell shape protein MreC</fullName>
    </alternativeName>
</protein>
<keyword evidence="3" id="KW-0133">Cell shape</keyword>
<dbReference type="PANTHER" id="PTHR34138">
    <property type="entry name" value="CELL SHAPE-DETERMINING PROTEIN MREC"/>
    <property type="match status" value="1"/>
</dbReference>
<evidence type="ECO:0000313" key="6">
    <source>
        <dbReference type="EMBL" id="GAF79496.1"/>
    </source>
</evidence>
<comment type="similarity">
    <text evidence="1">Belongs to the MreC family.</text>
</comment>
<dbReference type="EMBL" id="BARS01005840">
    <property type="protein sequence ID" value="GAF79496.1"/>
    <property type="molecule type" value="Genomic_DNA"/>
</dbReference>
<dbReference type="GO" id="GO:0005886">
    <property type="term" value="C:plasma membrane"/>
    <property type="evidence" value="ECO:0007669"/>
    <property type="project" value="TreeGrafter"/>
</dbReference>
<evidence type="ECO:0000259" key="5">
    <source>
        <dbReference type="Pfam" id="PF04085"/>
    </source>
</evidence>
<dbReference type="GO" id="GO:0008360">
    <property type="term" value="P:regulation of cell shape"/>
    <property type="evidence" value="ECO:0007669"/>
    <property type="project" value="UniProtKB-KW"/>
</dbReference>